<evidence type="ECO:0000313" key="2">
    <source>
        <dbReference type="Proteomes" id="UP000244162"/>
    </source>
</evidence>
<dbReference type="Pfam" id="PF08665">
    <property type="entry name" value="PglZ"/>
    <property type="match status" value="1"/>
</dbReference>
<sequence length="835" mass="94834">MNDRIAKGLEAAFDRHRIVFWTDTARELRATFDALQLEGIEKIALANNEFGVKHRILREEPEQRFLIYREGAEPDRIDNWLLDVQLAQGAFKADQAALWLTELGLGLEMEGVVRGHEEFFRSGRRLEQLRAMVRGDDRLEAIKLKMLVVCVKAGEGAGFDEVVEQLLAELANESDDAIKLIERVKLADFLWQQTGRQFNYHAPNPSVSDLAITLFKSAHSAGLGGTPQLSPEALVFFKRWKNNRHNAVAFEKLSADYAEILPIRDDLTARDFRELMELDTFEDVDRAIIVALVRGVAAKTLANGDVAGWIRQRRQSHWYERFKDLYEAVGFASEFQFALSQVNLGMVGLAEGVSRYTTTWFRIDQLYRKFIRHMQRSAQASLMAELFEQVENHYVNSYLLRLNDAWQVHIDAAAAWDVPGIVRQRDFYQTHVGEYRRKGQKICVIISDAMRYEIADELLGRVRELDKYDADLEAMLGSLPTYTQLGMASLLPNRDLQIADNDTSTAIVDGQSSLGLENRKKILARGREGDRTTALMADELIAMPKDECRAMFRDHDVIYVYHNRIDAIGDKPATEEHVFDAAEDTLEAMVQLIKKLTSANATSLLITADHGFIYQHRPIEESDFSGAEVAGDAILFRNRRFVLGHGLKAQPGLRHFDAVSAGLEGEVEMLVPKSINRLRLKGSGSRFVHGGATLQEVVVPVLRINKSRQSDTSQVEVEITASTSQVITSGQISVRLYQLDAATEKTRPRRLRAGIYSATGELISDSHDLTFDFRSDNPREREHQVRFLMSRKADAFNGQEVTLKLEEQHGDTSHFREYRSARYVLRRSFTNDFDF</sequence>
<dbReference type="EMBL" id="NWBU01000010">
    <property type="protein sequence ID" value="PTQ10051.1"/>
    <property type="molecule type" value="Genomic_DNA"/>
</dbReference>
<dbReference type="SUPFAM" id="SSF53649">
    <property type="entry name" value="Alkaline phosphatase-like"/>
    <property type="match status" value="1"/>
</dbReference>
<reference evidence="1 2" key="1">
    <citation type="submission" date="2017-09" db="EMBL/GenBank/DDBJ databases">
        <title>Sphingomonas panjinensis sp.nov., isolated from oil-contaminated soil.</title>
        <authorList>
            <person name="Wang L."/>
            <person name="Chen L."/>
        </authorList>
    </citation>
    <scope>NUCLEOTIDE SEQUENCE [LARGE SCALE GENOMIC DNA]</scope>
    <source>
        <strain evidence="1 2">FW-11</strain>
    </source>
</reference>
<protein>
    <submittedName>
        <fullName evidence="1">TIGR02687 family protein</fullName>
    </submittedName>
</protein>
<dbReference type="InterPro" id="IPR014060">
    <property type="entry name" value="PglZ"/>
</dbReference>
<organism evidence="1 2">
    <name type="scientific">Sphingomonas oleivorans</name>
    <dbReference type="NCBI Taxonomy" id="1735121"/>
    <lineage>
        <taxon>Bacteria</taxon>
        <taxon>Pseudomonadati</taxon>
        <taxon>Pseudomonadota</taxon>
        <taxon>Alphaproteobacteria</taxon>
        <taxon>Sphingomonadales</taxon>
        <taxon>Sphingomonadaceae</taxon>
        <taxon>Sphingomonas</taxon>
    </lineage>
</organism>
<proteinExistence type="predicted"/>
<comment type="caution">
    <text evidence="1">The sequence shown here is derived from an EMBL/GenBank/DDBJ whole genome shotgun (WGS) entry which is preliminary data.</text>
</comment>
<dbReference type="Proteomes" id="UP000244162">
    <property type="component" value="Unassembled WGS sequence"/>
</dbReference>
<keyword evidence="2" id="KW-1185">Reference proteome</keyword>
<accession>A0A2T5FW93</accession>
<name>A0A2T5FW93_9SPHN</name>
<dbReference type="InterPro" id="IPR017850">
    <property type="entry name" value="Alkaline_phosphatase_core_sf"/>
</dbReference>
<evidence type="ECO:0000313" key="1">
    <source>
        <dbReference type="EMBL" id="PTQ10051.1"/>
    </source>
</evidence>
<dbReference type="OrthoDB" id="9769734at2"/>
<dbReference type="AlphaFoldDB" id="A0A2T5FW93"/>
<gene>
    <name evidence="1" type="ORF">CLG96_12995</name>
</gene>
<dbReference type="NCBIfam" id="TIGR02687">
    <property type="entry name" value="BREX-1 system phosphatase PglZ type A"/>
    <property type="match status" value="1"/>
</dbReference>
<dbReference type="RefSeq" id="WP_107968399.1">
    <property type="nucleotide sequence ID" value="NZ_NWBU01000010.1"/>
</dbReference>